<name>A0A1X2HUM9_SYNRA</name>
<keyword evidence="1" id="KW-0472">Membrane</keyword>
<organism evidence="2 3">
    <name type="scientific">Syncephalastrum racemosum</name>
    <name type="common">Filamentous fungus</name>
    <dbReference type="NCBI Taxonomy" id="13706"/>
    <lineage>
        <taxon>Eukaryota</taxon>
        <taxon>Fungi</taxon>
        <taxon>Fungi incertae sedis</taxon>
        <taxon>Mucoromycota</taxon>
        <taxon>Mucoromycotina</taxon>
        <taxon>Mucoromycetes</taxon>
        <taxon>Mucorales</taxon>
        <taxon>Syncephalastraceae</taxon>
        <taxon>Syncephalastrum</taxon>
    </lineage>
</organism>
<evidence type="ECO:0000313" key="2">
    <source>
        <dbReference type="EMBL" id="ORZ02798.1"/>
    </source>
</evidence>
<feature type="transmembrane region" description="Helical" evidence="1">
    <location>
        <begin position="22"/>
        <end position="43"/>
    </location>
</feature>
<dbReference type="EMBL" id="MCGN01000001">
    <property type="protein sequence ID" value="ORZ02798.1"/>
    <property type="molecule type" value="Genomic_DNA"/>
</dbReference>
<evidence type="ECO:0000313" key="3">
    <source>
        <dbReference type="Proteomes" id="UP000242180"/>
    </source>
</evidence>
<proteinExistence type="predicted"/>
<dbReference type="Proteomes" id="UP000242180">
    <property type="component" value="Unassembled WGS sequence"/>
</dbReference>
<sequence length="122" mass="14009">MFPHCKYPISIHIIPFLFPCSFFYSSLIIYTPCAFINTLDIYLHYARSYARSFSTGPRYFPKRGRAPGPLVCISIILISFSAQKLAHVSCTPWRCMIRISIAFYPPVLYILGHAHLFVLARS</sequence>
<dbReference type="AlphaFoldDB" id="A0A1X2HUM9"/>
<comment type="caution">
    <text evidence="2">The sequence shown here is derived from an EMBL/GenBank/DDBJ whole genome shotgun (WGS) entry which is preliminary data.</text>
</comment>
<evidence type="ECO:0000256" key="1">
    <source>
        <dbReference type="SAM" id="Phobius"/>
    </source>
</evidence>
<accession>A0A1X2HUM9</accession>
<keyword evidence="3" id="KW-1185">Reference proteome</keyword>
<feature type="transmembrane region" description="Helical" evidence="1">
    <location>
        <begin position="102"/>
        <end position="120"/>
    </location>
</feature>
<dbReference type="InParanoid" id="A0A1X2HUM9"/>
<gene>
    <name evidence="2" type="ORF">BCR43DRAFT_24221</name>
</gene>
<keyword evidence="1" id="KW-1133">Transmembrane helix</keyword>
<keyword evidence="1" id="KW-0812">Transmembrane</keyword>
<protein>
    <submittedName>
        <fullName evidence="2">Uncharacterized protein</fullName>
    </submittedName>
</protein>
<feature type="transmembrane region" description="Helical" evidence="1">
    <location>
        <begin position="64"/>
        <end position="82"/>
    </location>
</feature>
<reference evidence="2 3" key="1">
    <citation type="submission" date="2016-07" db="EMBL/GenBank/DDBJ databases">
        <title>Pervasive Adenine N6-methylation of Active Genes in Fungi.</title>
        <authorList>
            <consortium name="DOE Joint Genome Institute"/>
            <person name="Mondo S.J."/>
            <person name="Dannebaum R.O."/>
            <person name="Kuo R.C."/>
            <person name="Labutti K."/>
            <person name="Haridas S."/>
            <person name="Kuo A."/>
            <person name="Salamov A."/>
            <person name="Ahrendt S.R."/>
            <person name="Lipzen A."/>
            <person name="Sullivan W."/>
            <person name="Andreopoulos W.B."/>
            <person name="Clum A."/>
            <person name="Lindquist E."/>
            <person name="Daum C."/>
            <person name="Ramamoorthy G.K."/>
            <person name="Gryganskyi A."/>
            <person name="Culley D."/>
            <person name="Magnuson J.K."/>
            <person name="James T.Y."/>
            <person name="O'Malley M.A."/>
            <person name="Stajich J.E."/>
            <person name="Spatafora J.W."/>
            <person name="Visel A."/>
            <person name="Grigoriev I.V."/>
        </authorList>
    </citation>
    <scope>NUCLEOTIDE SEQUENCE [LARGE SCALE GENOMIC DNA]</scope>
    <source>
        <strain evidence="2 3">NRRL 2496</strain>
    </source>
</reference>